<keyword evidence="17" id="KW-1185">Reference proteome</keyword>
<dbReference type="SUPFAM" id="SSF47384">
    <property type="entry name" value="Homodimeric domain of signal transducing histidine kinase"/>
    <property type="match status" value="1"/>
</dbReference>
<dbReference type="Pfam" id="PF02518">
    <property type="entry name" value="HATPase_c"/>
    <property type="match status" value="1"/>
</dbReference>
<feature type="domain" description="CheW-like" evidence="14">
    <location>
        <begin position="541"/>
        <end position="672"/>
    </location>
</feature>
<dbReference type="InterPro" id="IPR008207">
    <property type="entry name" value="Sig_transdc_His_kin_Hpt_dom"/>
</dbReference>
<dbReference type="GO" id="GO:0005524">
    <property type="term" value="F:ATP binding"/>
    <property type="evidence" value="ECO:0007669"/>
    <property type="project" value="UniProtKB-KW"/>
</dbReference>
<dbReference type="Pfam" id="PF02895">
    <property type="entry name" value="H-kinase_dim"/>
    <property type="match status" value="1"/>
</dbReference>
<evidence type="ECO:0000259" key="13">
    <source>
        <dbReference type="PROSITE" id="PS50109"/>
    </source>
</evidence>
<dbReference type="RefSeq" id="WP_173074477.1">
    <property type="nucleotide sequence ID" value="NZ_CP041345.1"/>
</dbReference>
<evidence type="ECO:0000256" key="2">
    <source>
        <dbReference type="ARBA" id="ARBA00012438"/>
    </source>
</evidence>
<dbReference type="PRINTS" id="PR00344">
    <property type="entry name" value="BCTRLSENSOR"/>
</dbReference>
<reference evidence="16 17" key="1">
    <citation type="submission" date="2019-07" db="EMBL/GenBank/DDBJ databases">
        <title>Thalassofilum flectens gen. nov., sp. nov., a novel moderate thermophilic anaerobe from a shallow sea hot spring in Kunashir Island (Russia), representing a new family in the order Bacteroidales, and proposal of Thalassofilacea fam. nov.</title>
        <authorList>
            <person name="Kochetkova T.V."/>
            <person name="Podosokorskaya O.A."/>
            <person name="Novikov A."/>
            <person name="Elcheninov A.G."/>
            <person name="Toshchakov S.V."/>
            <person name="Kublanov I.V."/>
        </authorList>
    </citation>
    <scope>NUCLEOTIDE SEQUENCE [LARGE SCALE GENOMIC DNA]</scope>
    <source>
        <strain evidence="16 17">38-H</strain>
    </source>
</reference>
<evidence type="ECO:0000256" key="12">
    <source>
        <dbReference type="PROSITE-ProRule" id="PRU00110"/>
    </source>
</evidence>
<evidence type="ECO:0000256" key="9">
    <source>
        <dbReference type="ARBA" id="ARBA00022840"/>
    </source>
</evidence>
<dbReference type="Gene3D" id="3.30.565.10">
    <property type="entry name" value="Histidine kinase-like ATPase, C-terminal domain"/>
    <property type="match status" value="1"/>
</dbReference>
<dbReference type="PANTHER" id="PTHR43395:SF10">
    <property type="entry name" value="CHEMOTAXIS PROTEIN CHEA"/>
    <property type="match status" value="1"/>
</dbReference>
<feature type="domain" description="HPt" evidence="15">
    <location>
        <begin position="1"/>
        <end position="101"/>
    </location>
</feature>
<dbReference type="InterPro" id="IPR051315">
    <property type="entry name" value="Bact_Chemotaxis_CheA"/>
</dbReference>
<protein>
    <recommendedName>
        <fullName evidence="3">Chemotaxis protein CheA</fullName>
        <ecNumber evidence="2">2.7.13.3</ecNumber>
    </recommendedName>
</protein>
<evidence type="ECO:0000259" key="14">
    <source>
        <dbReference type="PROSITE" id="PS50851"/>
    </source>
</evidence>
<gene>
    <name evidence="16" type="ORF">FHG85_07350</name>
</gene>
<dbReference type="InterPro" id="IPR037006">
    <property type="entry name" value="CheA-like_homodim_sf"/>
</dbReference>
<evidence type="ECO:0000256" key="4">
    <source>
        <dbReference type="ARBA" id="ARBA00022500"/>
    </source>
</evidence>
<evidence type="ECO:0000256" key="11">
    <source>
        <dbReference type="ARBA" id="ARBA00035100"/>
    </source>
</evidence>
<evidence type="ECO:0000313" key="17">
    <source>
        <dbReference type="Proteomes" id="UP000500961"/>
    </source>
</evidence>
<dbReference type="Gene3D" id="1.10.287.560">
    <property type="entry name" value="Histidine kinase CheA-like, homodimeric domain"/>
    <property type="match status" value="1"/>
</dbReference>
<dbReference type="AlphaFoldDB" id="A0A7D4BDT9"/>
<dbReference type="InterPro" id="IPR036097">
    <property type="entry name" value="HisK_dim/P_sf"/>
</dbReference>
<comment type="function">
    <text evidence="11">Involved in the transmission of sensory signals from the chemoreceptors to the flagellar motors. CheA is autophosphorylated; it can transfer its phosphate group to either CheB or CheY.</text>
</comment>
<evidence type="ECO:0000256" key="8">
    <source>
        <dbReference type="ARBA" id="ARBA00022777"/>
    </source>
</evidence>
<dbReference type="InterPro" id="IPR036890">
    <property type="entry name" value="HATPase_C_sf"/>
</dbReference>
<evidence type="ECO:0000259" key="15">
    <source>
        <dbReference type="PROSITE" id="PS50894"/>
    </source>
</evidence>
<dbReference type="GO" id="GO:0006935">
    <property type="term" value="P:chemotaxis"/>
    <property type="evidence" value="ECO:0007669"/>
    <property type="project" value="UniProtKB-KW"/>
</dbReference>
<keyword evidence="8" id="KW-0418">Kinase</keyword>
<name>A0A7D4BDT9_9BACT</name>
<dbReference type="InterPro" id="IPR004105">
    <property type="entry name" value="CheA-like_dim"/>
</dbReference>
<evidence type="ECO:0000256" key="3">
    <source>
        <dbReference type="ARBA" id="ARBA00021495"/>
    </source>
</evidence>
<evidence type="ECO:0000256" key="1">
    <source>
        <dbReference type="ARBA" id="ARBA00000085"/>
    </source>
</evidence>
<dbReference type="SUPFAM" id="SSF55874">
    <property type="entry name" value="ATPase domain of HSP90 chaperone/DNA topoisomerase II/histidine kinase"/>
    <property type="match status" value="1"/>
</dbReference>
<dbReference type="PANTHER" id="PTHR43395">
    <property type="entry name" value="SENSOR HISTIDINE KINASE CHEA"/>
    <property type="match status" value="1"/>
</dbReference>
<dbReference type="SMART" id="SM01231">
    <property type="entry name" value="H-kinase_dim"/>
    <property type="match status" value="1"/>
</dbReference>
<sequence>MDSFRKKFIEEATELIDKLEVALLDLEKNPEDETLVQQVFRIMHTLKGNSAMFGFELIDNFTHNLETIYDQIRNNELELSKPILDVTFACVDHLKSMLDEQNYNDPDFKTIHSGLVEKIDAIINPQKPEGKVESNSKPEAKGVTSTYYILFEPNADIFKNGTNPLYLLDELCSLGDYKVFAHFNRVPQIAEINPDECYTYWEVLLATDKDESVIHDVFIFVESDSTLEIQKLGEENLVADQTFIKEVENLAEVQKDVGLVAIQRLAKVAISNINKRKAEKFTKERIAVKDKTASSIRVSSDKLDTLMNLVSELVTTQARLSLFSEQNNIPGLNPIVENVQKLTRQLRDIAFSIVLIPIENLFGRFQRLVRDLSAELNKDVEFIVEGADTELDKTIIENLSDPLMHILRNSMDHGIEEARVRIANGKPAKGKIVLKAFYSGASVIIQVIDDGAGIDPEMIHAKAISKGLVLPDKKMSKKEILDLIFLPGFSTAKKVTDVSGRGVGMDVVRKKIYDIRGEVEVDSEKGIGTTITIKLPLTLSIIDGLLVSINKSPYVVPLSAIDKIYAVEKDKIYNTFNNLITLDGSQIPFFSLRKEFDLEPSNEELEQVIVVNFEDESVGLVVDYVIGEYQAVLKPLGKHYKNHDIFSGATILGDGTVALVMDTNKIIKMFAIGNKE</sequence>
<dbReference type="PROSITE" id="PS50851">
    <property type="entry name" value="CHEW"/>
    <property type="match status" value="1"/>
</dbReference>
<dbReference type="CDD" id="cd00088">
    <property type="entry name" value="HPT"/>
    <property type="match status" value="1"/>
</dbReference>
<keyword evidence="6" id="KW-0808">Transferase</keyword>
<dbReference type="Gene3D" id="1.20.120.160">
    <property type="entry name" value="HPT domain"/>
    <property type="match status" value="1"/>
</dbReference>
<dbReference type="EC" id="2.7.13.3" evidence="2"/>
<dbReference type="GO" id="GO:0000155">
    <property type="term" value="F:phosphorelay sensor kinase activity"/>
    <property type="evidence" value="ECO:0007669"/>
    <property type="project" value="InterPro"/>
</dbReference>
<dbReference type="GO" id="GO:0005737">
    <property type="term" value="C:cytoplasm"/>
    <property type="evidence" value="ECO:0007669"/>
    <property type="project" value="InterPro"/>
</dbReference>
<keyword evidence="9" id="KW-0067">ATP-binding</keyword>
<dbReference type="PROSITE" id="PS50109">
    <property type="entry name" value="HIS_KIN"/>
    <property type="match status" value="1"/>
</dbReference>
<evidence type="ECO:0000256" key="5">
    <source>
        <dbReference type="ARBA" id="ARBA00022553"/>
    </source>
</evidence>
<dbReference type="SMART" id="SM00073">
    <property type="entry name" value="HPT"/>
    <property type="match status" value="1"/>
</dbReference>
<accession>A0A7D4BDT9</accession>
<dbReference type="FunFam" id="3.30.565.10:FF:000016">
    <property type="entry name" value="Chemotaxis protein CheA, putative"/>
    <property type="match status" value="1"/>
</dbReference>
<comment type="catalytic activity">
    <reaction evidence="1">
        <text>ATP + protein L-histidine = ADP + protein N-phospho-L-histidine.</text>
        <dbReference type="EC" id="2.7.13.3"/>
    </reaction>
</comment>
<dbReference type="SUPFAM" id="SSF50341">
    <property type="entry name" value="CheW-like"/>
    <property type="match status" value="1"/>
</dbReference>
<evidence type="ECO:0000256" key="7">
    <source>
        <dbReference type="ARBA" id="ARBA00022741"/>
    </source>
</evidence>
<evidence type="ECO:0000313" key="16">
    <source>
        <dbReference type="EMBL" id="QKG80083.1"/>
    </source>
</evidence>
<evidence type="ECO:0000256" key="6">
    <source>
        <dbReference type="ARBA" id="ARBA00022679"/>
    </source>
</evidence>
<dbReference type="Pfam" id="PF01627">
    <property type="entry name" value="Hpt"/>
    <property type="match status" value="1"/>
</dbReference>
<dbReference type="PROSITE" id="PS50894">
    <property type="entry name" value="HPT"/>
    <property type="match status" value="1"/>
</dbReference>
<dbReference type="SMART" id="SM00387">
    <property type="entry name" value="HATPase_c"/>
    <property type="match status" value="1"/>
</dbReference>
<organism evidence="16 17">
    <name type="scientific">Tenuifilum thalassicum</name>
    <dbReference type="NCBI Taxonomy" id="2590900"/>
    <lineage>
        <taxon>Bacteria</taxon>
        <taxon>Pseudomonadati</taxon>
        <taxon>Bacteroidota</taxon>
        <taxon>Bacteroidia</taxon>
        <taxon>Bacteroidales</taxon>
        <taxon>Tenuifilaceae</taxon>
        <taxon>Tenuifilum</taxon>
    </lineage>
</organism>
<dbReference type="InterPro" id="IPR003594">
    <property type="entry name" value="HATPase_dom"/>
</dbReference>
<dbReference type="Gene3D" id="2.30.30.40">
    <property type="entry name" value="SH3 Domains"/>
    <property type="match status" value="1"/>
</dbReference>
<dbReference type="Proteomes" id="UP000500961">
    <property type="component" value="Chromosome"/>
</dbReference>
<feature type="modified residue" description="Phosphohistidine" evidence="12">
    <location>
        <position position="44"/>
    </location>
</feature>
<dbReference type="InterPro" id="IPR036641">
    <property type="entry name" value="HPT_dom_sf"/>
</dbReference>
<keyword evidence="5 12" id="KW-0597">Phosphoprotein</keyword>
<dbReference type="SUPFAM" id="SSF47226">
    <property type="entry name" value="Histidine-containing phosphotransfer domain, HPT domain"/>
    <property type="match status" value="1"/>
</dbReference>
<keyword evidence="7" id="KW-0547">Nucleotide-binding</keyword>
<dbReference type="SMART" id="SM00260">
    <property type="entry name" value="CheW"/>
    <property type="match status" value="1"/>
</dbReference>
<dbReference type="InterPro" id="IPR036061">
    <property type="entry name" value="CheW-like_dom_sf"/>
</dbReference>
<dbReference type="CDD" id="cd16916">
    <property type="entry name" value="HATPase_CheA-like"/>
    <property type="match status" value="1"/>
</dbReference>
<proteinExistence type="predicted"/>
<dbReference type="Pfam" id="PF01584">
    <property type="entry name" value="CheW"/>
    <property type="match status" value="1"/>
</dbReference>
<dbReference type="EMBL" id="CP041345">
    <property type="protein sequence ID" value="QKG80083.1"/>
    <property type="molecule type" value="Genomic_DNA"/>
</dbReference>
<dbReference type="InterPro" id="IPR004358">
    <property type="entry name" value="Sig_transdc_His_kin-like_C"/>
</dbReference>
<keyword evidence="4" id="KW-0145">Chemotaxis</keyword>
<evidence type="ECO:0000256" key="10">
    <source>
        <dbReference type="ARBA" id="ARBA00023012"/>
    </source>
</evidence>
<dbReference type="InterPro" id="IPR005467">
    <property type="entry name" value="His_kinase_dom"/>
</dbReference>
<keyword evidence="10" id="KW-0902">Two-component regulatory system</keyword>
<feature type="domain" description="Histidine kinase" evidence="13">
    <location>
        <begin position="308"/>
        <end position="539"/>
    </location>
</feature>
<dbReference type="KEGG" id="ttz:FHG85_07350"/>
<dbReference type="InterPro" id="IPR002545">
    <property type="entry name" value="CheW-lke_dom"/>
</dbReference>